<reference evidence="22" key="1">
    <citation type="journal article" date="2021" name="Cell">
        <title>Tracing the genetic footprints of vertebrate landing in non-teleost ray-finned fishes.</title>
        <authorList>
            <person name="Bi X."/>
            <person name="Wang K."/>
            <person name="Yang L."/>
            <person name="Pan H."/>
            <person name="Jiang H."/>
            <person name="Wei Q."/>
            <person name="Fang M."/>
            <person name="Yu H."/>
            <person name="Zhu C."/>
            <person name="Cai Y."/>
            <person name="He Y."/>
            <person name="Gan X."/>
            <person name="Zeng H."/>
            <person name="Yu D."/>
            <person name="Zhu Y."/>
            <person name="Jiang H."/>
            <person name="Qiu Q."/>
            <person name="Yang H."/>
            <person name="Zhang Y.E."/>
            <person name="Wang W."/>
            <person name="Zhu M."/>
            <person name="He S."/>
            <person name="Zhang G."/>
        </authorList>
    </citation>
    <scope>NUCLEOTIDE SEQUENCE</scope>
    <source>
        <strain evidence="22">Allg_001</strain>
    </source>
</reference>
<dbReference type="EMBL" id="JAAWVO010030115">
    <property type="protein sequence ID" value="MBN3316499.1"/>
    <property type="molecule type" value="Genomic_DNA"/>
</dbReference>
<dbReference type="Pfam" id="PF00018">
    <property type="entry name" value="SH3_1"/>
    <property type="match status" value="1"/>
</dbReference>
<dbReference type="InterPro" id="IPR050384">
    <property type="entry name" value="Endophilin_SH3RF"/>
</dbReference>
<dbReference type="CDD" id="cd06753">
    <property type="entry name" value="PDZ_PDLIM-like"/>
    <property type="match status" value="1"/>
</dbReference>
<keyword evidence="23" id="KW-1185">Reference proteome</keyword>
<proteinExistence type="predicted"/>
<evidence type="ECO:0000256" key="15">
    <source>
        <dbReference type="PROSITE-ProRule" id="PRU00192"/>
    </source>
</evidence>
<feature type="region of interest" description="Disordered" evidence="17">
    <location>
        <begin position="343"/>
        <end position="392"/>
    </location>
</feature>
<dbReference type="CDD" id="cd09449">
    <property type="entry name" value="LIM_Mystique"/>
    <property type="match status" value="1"/>
</dbReference>
<evidence type="ECO:0000256" key="8">
    <source>
        <dbReference type="ARBA" id="ARBA00022949"/>
    </source>
</evidence>
<dbReference type="InterPro" id="IPR036034">
    <property type="entry name" value="PDZ_sf"/>
</dbReference>
<keyword evidence="4" id="KW-0963">Cytoplasm</keyword>
<evidence type="ECO:0000259" key="18">
    <source>
        <dbReference type="PROSITE" id="PS50002"/>
    </source>
</evidence>
<evidence type="ECO:0000313" key="22">
    <source>
        <dbReference type="EMBL" id="MBN3316499.1"/>
    </source>
</evidence>
<dbReference type="AlphaFoldDB" id="A0A8J7NML9"/>
<dbReference type="InterPro" id="IPR001781">
    <property type="entry name" value="Znf_LIM"/>
</dbReference>
<dbReference type="PROSITE" id="PS50831">
    <property type="entry name" value="SOHO"/>
    <property type="match status" value="1"/>
</dbReference>
<keyword evidence="7 14" id="KW-0862">Zinc</keyword>
<feature type="region of interest" description="Disordered" evidence="17">
    <location>
        <begin position="555"/>
        <end position="595"/>
    </location>
</feature>
<evidence type="ECO:0000256" key="17">
    <source>
        <dbReference type="SAM" id="MobiDB-lite"/>
    </source>
</evidence>
<dbReference type="PROSITE" id="PS00478">
    <property type="entry name" value="LIM_DOMAIN_1"/>
    <property type="match status" value="1"/>
</dbReference>
<keyword evidence="8" id="KW-0965">Cell junction</keyword>
<evidence type="ECO:0000256" key="11">
    <source>
        <dbReference type="ARBA" id="ARBA00037701"/>
    </source>
</evidence>
<comment type="subunit">
    <text evidence="13">Interacts with alpha-actinins ACTN1 and ACTN4, FLNA and MYH9. Interacts (via LIM zinc-binding domain) with MKRN2.</text>
</comment>
<dbReference type="FunFam" id="2.10.110.10:FF:000085">
    <property type="entry name" value="PDZ and LIM domain 2 (mystique)"/>
    <property type="match status" value="1"/>
</dbReference>
<feature type="region of interest" description="Disordered" evidence="17">
    <location>
        <begin position="1066"/>
        <end position="1092"/>
    </location>
</feature>
<keyword evidence="6 14" id="KW-0479">Metal-binding</keyword>
<feature type="domain" description="SoHo" evidence="21">
    <location>
        <begin position="117"/>
        <end position="180"/>
    </location>
</feature>
<dbReference type="Pfam" id="PF15936">
    <property type="entry name" value="DUF4749"/>
    <property type="match status" value="1"/>
</dbReference>
<dbReference type="Gene3D" id="2.10.110.10">
    <property type="entry name" value="Cysteine Rich Protein"/>
    <property type="match status" value="1"/>
</dbReference>
<dbReference type="InterPro" id="IPR001452">
    <property type="entry name" value="SH3_domain"/>
</dbReference>
<dbReference type="Pfam" id="PF02208">
    <property type="entry name" value="Sorb"/>
    <property type="match status" value="1"/>
</dbReference>
<feature type="region of interest" description="Disordered" evidence="17">
    <location>
        <begin position="810"/>
        <end position="835"/>
    </location>
</feature>
<dbReference type="SMART" id="SM00326">
    <property type="entry name" value="SH3"/>
    <property type="match status" value="2"/>
</dbReference>
<evidence type="ECO:0000256" key="9">
    <source>
        <dbReference type="ARBA" id="ARBA00023038"/>
    </source>
</evidence>
<dbReference type="Pfam" id="PF00412">
    <property type="entry name" value="LIM"/>
    <property type="match status" value="1"/>
</dbReference>
<dbReference type="InterPro" id="IPR035609">
    <property type="entry name" value="Vinexin_SH3_1"/>
</dbReference>
<protein>
    <recommendedName>
        <fullName evidence="12">PDZ and LIM domain protein 2</fullName>
    </recommendedName>
</protein>
<evidence type="ECO:0000256" key="12">
    <source>
        <dbReference type="ARBA" id="ARBA00039370"/>
    </source>
</evidence>
<dbReference type="SUPFAM" id="SSF57716">
    <property type="entry name" value="Glucocorticoid receptor-like (DNA-binding domain)"/>
    <property type="match status" value="1"/>
</dbReference>
<dbReference type="Proteomes" id="UP000736164">
    <property type="component" value="Unassembled WGS sequence"/>
</dbReference>
<feature type="compositionally biased region" description="Polar residues" evidence="17">
    <location>
        <begin position="369"/>
        <end position="387"/>
    </location>
</feature>
<dbReference type="InterPro" id="IPR003127">
    <property type="entry name" value="SoHo_dom"/>
</dbReference>
<keyword evidence="9 14" id="KW-0440">LIM domain</keyword>
<gene>
    <name evidence="22" type="primary">Sorbs3</name>
    <name evidence="22" type="ORF">GTO95_0006424</name>
</gene>
<feature type="domain" description="PDZ" evidence="20">
    <location>
        <begin position="696"/>
        <end position="780"/>
    </location>
</feature>
<feature type="compositionally biased region" description="Polar residues" evidence="17">
    <location>
        <begin position="98"/>
        <end position="114"/>
    </location>
</feature>
<feature type="non-terminal residue" evidence="22">
    <location>
        <position position="1"/>
    </location>
</feature>
<dbReference type="Pfam" id="PF14604">
    <property type="entry name" value="SH3_9"/>
    <property type="match status" value="1"/>
</dbReference>
<comment type="function">
    <text evidence="11">Probable adapter protein located at the actin cytoskeleton that promotes cell attachment. Necessary for the migratory capacity of epithelial cells. Overexpression enhances cell adhesion to collagen and fibronectin and suppresses anchorage independent growth. May contribute to tumor cell migratory capacity.</text>
</comment>
<dbReference type="GO" id="GO:0046872">
    <property type="term" value="F:metal ion binding"/>
    <property type="evidence" value="ECO:0007669"/>
    <property type="project" value="UniProtKB-KW"/>
</dbReference>
<evidence type="ECO:0000256" key="13">
    <source>
        <dbReference type="ARBA" id="ARBA00046459"/>
    </source>
</evidence>
<dbReference type="PROSITE" id="PS50023">
    <property type="entry name" value="LIM_DOMAIN_2"/>
    <property type="match status" value="1"/>
</dbReference>
<feature type="compositionally biased region" description="Polar residues" evidence="17">
    <location>
        <begin position="555"/>
        <end position="583"/>
    </location>
</feature>
<dbReference type="PANTHER" id="PTHR14167">
    <property type="entry name" value="SH3 DOMAIN-CONTAINING"/>
    <property type="match status" value="1"/>
</dbReference>
<name>A0A8J7NML9_ATRSP</name>
<evidence type="ECO:0000259" key="21">
    <source>
        <dbReference type="PROSITE" id="PS50831"/>
    </source>
</evidence>
<comment type="caution">
    <text evidence="22">The sequence shown here is derived from an EMBL/GenBank/DDBJ whole genome shotgun (WGS) entry which is preliminary data.</text>
</comment>
<sequence length="1244" mass="137440">MGGTECIVLPKCDVIIWALSHWEGTLLNGSGTVLGTAGWRDINSAPWGGPPAQILGSSPASALAQTPSLHHSRLASDGFPDSILQTGQALEKLPPSSEPRTLSAQRPPGNSGTLHTEERWVKFAGIGPVDETGMPIASRSSVNKPRDWYRSMFKQIHKKPEEFDFDDSGPRSLDALFHVGAFCTAPGEPCTSRRLSPLETVDRRSSDGDPFARTLYGSLPDWSELGPGNTQTVQGKQPPEPKSIFDYEPGKTSTLGSENQSSNPAFLTSVPQREESLKHLLKEPRLLPIEITLAKELRQFEAELDSEIQGLERRLSQKRERRGQGEVLSPLCLLCQRKRTLHAAAGSHANQTTTQRDTARRLASHRRAGNNQSPVKVQPASNTQDSSPAIVPEVMDLPPKREEKKMRAARAKFNFQAQSPKELTLQKGDVVYIHRQVDANWFEGEHHGRAGIFPTSYVELIPPTEKPTPIKSPAVQVLEYGEAVALFTFPADLPVELSFRKVRAPCVCLWLTLLLHTGPSSNHWGGSHPTGHTPLNRQAGAPLSPSSPILVSSQWAGTTSSNIPKQDGLPSNSIQGSAKSSAIPQIPPHPGPLQLQRQPYKAVYNYKPQNRDELELWEGDIVQVMEKCDDGWFVDWEAGSAPLIPAARSALPQEQLLCSGRVLQSRLSEEVGSYKHSSAVRCGDLLQRQRAQACLEMSLTVNLIGPSPWGFRISGGRDFKKAIAVSKVNGGSKAESAGLRPGDVIAEINGESTAEMLNVEAQNKIKSSKTKLQLVVDRSEPLSPGQTNGLSSPEHLAVRFQEALQPSRDENYNDYSFSGPPSLSPTPYSPERKRDAHTAYSTKSYTGSALGIWRSLSFQSREFNLLYTRDSYLSPCHTEDLSWFWKTPNSPAMMELIAYFHRLPQYFVHCSMDNASPVFTNVEHSCWTSKVLLYVRSYSLSRTPTPPGRYSPQSPREREPPLSPRRRVHPGWDTSLSQGRQRQRPTAGPVFPEASQPTSMSLVIHENEIHMSRGRTRKVHVDSTTGSDLRAPAPSHISSSAFLFLDLSAPRGWGGEQLRQAGLPAFLQTRPSPPSSVPGKQPDSGGRVEETPFPLLSSDAAMQRFDRDSEVYKMIQENKESRSAPRQSSTFRLLQEVLEADEKEAALRFPGKLSPNAPKPSSSVAGVQKFHTCEKCGTSIVTQAVRIMEDRYRHPECYTCTQCCLNLKMRGHFWVGDEMFCEKHAKERYQGPGSTHVTMVSPHH</sequence>
<evidence type="ECO:0000256" key="5">
    <source>
        <dbReference type="ARBA" id="ARBA00022553"/>
    </source>
</evidence>
<feature type="region of interest" description="Disordered" evidence="17">
    <location>
        <begin position="220"/>
        <end position="243"/>
    </location>
</feature>
<feature type="coiled-coil region" evidence="16">
    <location>
        <begin position="294"/>
        <end position="321"/>
    </location>
</feature>
<dbReference type="InterPro" id="IPR036028">
    <property type="entry name" value="SH3-like_dom_sf"/>
</dbReference>
<keyword evidence="10" id="KW-0206">Cytoskeleton</keyword>
<feature type="non-terminal residue" evidence="22">
    <location>
        <position position="1244"/>
    </location>
</feature>
<dbReference type="SMART" id="SM00228">
    <property type="entry name" value="PDZ"/>
    <property type="match status" value="1"/>
</dbReference>
<evidence type="ECO:0000256" key="7">
    <source>
        <dbReference type="ARBA" id="ARBA00022833"/>
    </source>
</evidence>
<evidence type="ECO:0000256" key="1">
    <source>
        <dbReference type="ARBA" id="ARBA00004245"/>
    </source>
</evidence>
<dbReference type="InterPro" id="IPR001478">
    <property type="entry name" value="PDZ"/>
</dbReference>
<evidence type="ECO:0000256" key="16">
    <source>
        <dbReference type="SAM" id="Coils"/>
    </source>
</evidence>
<evidence type="ECO:0000256" key="14">
    <source>
        <dbReference type="PROSITE-ProRule" id="PRU00125"/>
    </source>
</evidence>
<evidence type="ECO:0000259" key="19">
    <source>
        <dbReference type="PROSITE" id="PS50023"/>
    </source>
</evidence>
<accession>A0A8J7NML9</accession>
<dbReference type="PROSITE" id="PS50106">
    <property type="entry name" value="PDZ"/>
    <property type="match status" value="1"/>
</dbReference>
<evidence type="ECO:0000259" key="20">
    <source>
        <dbReference type="PROSITE" id="PS50106"/>
    </source>
</evidence>
<dbReference type="PROSITE" id="PS50002">
    <property type="entry name" value="SH3"/>
    <property type="match status" value="2"/>
</dbReference>
<evidence type="ECO:0000256" key="4">
    <source>
        <dbReference type="ARBA" id="ARBA00022490"/>
    </source>
</evidence>
<feature type="domain" description="SH3" evidence="18">
    <location>
        <begin position="404"/>
        <end position="463"/>
    </location>
</feature>
<dbReference type="Gene3D" id="2.30.30.40">
    <property type="entry name" value="SH3 Domains"/>
    <property type="match status" value="2"/>
</dbReference>
<dbReference type="GO" id="GO:0005856">
    <property type="term" value="C:cytoskeleton"/>
    <property type="evidence" value="ECO:0007669"/>
    <property type="project" value="UniProtKB-SubCell"/>
</dbReference>
<feature type="region of interest" description="Disordered" evidence="17">
    <location>
        <begin position="941"/>
        <end position="1032"/>
    </location>
</feature>
<feature type="region of interest" description="Disordered" evidence="17">
    <location>
        <begin position="524"/>
        <end position="543"/>
    </location>
</feature>
<evidence type="ECO:0000256" key="3">
    <source>
        <dbReference type="ARBA" id="ARBA00022443"/>
    </source>
</evidence>
<dbReference type="SMART" id="SM00459">
    <property type="entry name" value="Sorb"/>
    <property type="match status" value="1"/>
</dbReference>
<keyword evidence="3 15" id="KW-0728">SH3 domain</keyword>
<feature type="region of interest" description="Disordered" evidence="17">
    <location>
        <begin position="92"/>
        <end position="116"/>
    </location>
</feature>
<dbReference type="PANTHER" id="PTHR14167:SF54">
    <property type="entry name" value="VINEXIN"/>
    <property type="match status" value="1"/>
</dbReference>
<dbReference type="SMART" id="SM00132">
    <property type="entry name" value="LIM"/>
    <property type="match status" value="1"/>
</dbReference>
<evidence type="ECO:0000313" key="23">
    <source>
        <dbReference type="Proteomes" id="UP000736164"/>
    </source>
</evidence>
<dbReference type="Gene3D" id="2.30.42.10">
    <property type="match status" value="1"/>
</dbReference>
<comment type="subcellular location">
    <subcellularLocation>
        <location evidence="2">Cell junction</location>
    </subcellularLocation>
    <subcellularLocation>
        <location evidence="1">Cytoplasm</location>
        <location evidence="1">Cytoskeleton</location>
    </subcellularLocation>
</comment>
<evidence type="ECO:0000256" key="6">
    <source>
        <dbReference type="ARBA" id="ARBA00022723"/>
    </source>
</evidence>
<dbReference type="Pfam" id="PF00595">
    <property type="entry name" value="PDZ"/>
    <property type="match status" value="1"/>
</dbReference>
<dbReference type="GO" id="GO:0070161">
    <property type="term" value="C:anchoring junction"/>
    <property type="evidence" value="ECO:0007669"/>
    <property type="project" value="UniProtKB-SubCell"/>
</dbReference>
<feature type="domain" description="LIM zinc-binding" evidence="19">
    <location>
        <begin position="1171"/>
        <end position="1231"/>
    </location>
</feature>
<evidence type="ECO:0000256" key="10">
    <source>
        <dbReference type="ARBA" id="ARBA00023212"/>
    </source>
</evidence>
<evidence type="ECO:0000256" key="2">
    <source>
        <dbReference type="ARBA" id="ARBA00004282"/>
    </source>
</evidence>
<dbReference type="CDD" id="cd11921">
    <property type="entry name" value="SH3_Vinexin_1"/>
    <property type="match status" value="1"/>
</dbReference>
<dbReference type="PRINTS" id="PR00499">
    <property type="entry name" value="P67PHOX"/>
</dbReference>
<dbReference type="SUPFAM" id="SSF50156">
    <property type="entry name" value="PDZ domain-like"/>
    <property type="match status" value="1"/>
</dbReference>
<keyword evidence="5" id="KW-0597">Phosphoprotein</keyword>
<organism evidence="22 23">
    <name type="scientific">Atractosteus spatula</name>
    <name type="common">Alligator gar</name>
    <name type="synonym">Lepisosteus spatula</name>
    <dbReference type="NCBI Taxonomy" id="7917"/>
    <lineage>
        <taxon>Eukaryota</taxon>
        <taxon>Metazoa</taxon>
        <taxon>Chordata</taxon>
        <taxon>Craniata</taxon>
        <taxon>Vertebrata</taxon>
        <taxon>Euteleostomi</taxon>
        <taxon>Actinopterygii</taxon>
        <taxon>Neopterygii</taxon>
        <taxon>Holostei</taxon>
        <taxon>Semionotiformes</taxon>
        <taxon>Lepisosteidae</taxon>
        <taxon>Atractosteus</taxon>
    </lineage>
</organism>
<feature type="domain" description="SH3" evidence="18">
    <location>
        <begin position="595"/>
        <end position="654"/>
    </location>
</feature>
<dbReference type="SUPFAM" id="SSF50044">
    <property type="entry name" value="SH3-domain"/>
    <property type="match status" value="2"/>
</dbReference>
<dbReference type="InterPro" id="IPR031847">
    <property type="entry name" value="PDLI1-4/Zasp-like_mid"/>
</dbReference>
<dbReference type="FunFam" id="2.30.42.10:FF:000130">
    <property type="entry name" value="PDZ and LIM domain 2 (mystique)"/>
    <property type="match status" value="1"/>
</dbReference>
<keyword evidence="16" id="KW-0175">Coiled coil</keyword>